<keyword evidence="3" id="KW-0238">DNA-binding</keyword>
<keyword evidence="7" id="KW-1185">Reference proteome</keyword>
<dbReference type="InterPro" id="IPR044946">
    <property type="entry name" value="Restrct_endonuc_typeI_TRD_sf"/>
</dbReference>
<accession>A0AAC9TVQ7</accession>
<dbReference type="CDD" id="cd17283">
    <property type="entry name" value="RMtype1_S_Hpy180ORF7835P_TRD2-CR2_like"/>
    <property type="match status" value="1"/>
</dbReference>
<dbReference type="PANTHER" id="PTHR43140:SF1">
    <property type="entry name" value="TYPE I RESTRICTION ENZYME ECOKI SPECIFICITY SUBUNIT"/>
    <property type="match status" value="1"/>
</dbReference>
<dbReference type="GO" id="GO:0009307">
    <property type="term" value="P:DNA restriction-modification system"/>
    <property type="evidence" value="ECO:0007669"/>
    <property type="project" value="UniProtKB-KW"/>
</dbReference>
<evidence type="ECO:0000313" key="6">
    <source>
        <dbReference type="EMBL" id="ASJ22803.1"/>
    </source>
</evidence>
<dbReference type="EMBL" id="CP019914">
    <property type="protein sequence ID" value="ASJ22803.1"/>
    <property type="molecule type" value="Genomic_DNA"/>
</dbReference>
<evidence type="ECO:0000259" key="5">
    <source>
        <dbReference type="Pfam" id="PF01420"/>
    </source>
</evidence>
<dbReference type="AlphaFoldDB" id="A0AAC9TVQ7"/>
<evidence type="ECO:0000256" key="4">
    <source>
        <dbReference type="SAM" id="Coils"/>
    </source>
</evidence>
<comment type="similarity">
    <text evidence="1">Belongs to the type-I restriction system S methylase family.</text>
</comment>
<evidence type="ECO:0000256" key="2">
    <source>
        <dbReference type="ARBA" id="ARBA00022747"/>
    </source>
</evidence>
<gene>
    <name evidence="6" type="ORF">BHAMNSH16_09795</name>
</gene>
<dbReference type="InterPro" id="IPR000055">
    <property type="entry name" value="Restrct_endonuc_typeI_TRD"/>
</dbReference>
<evidence type="ECO:0000313" key="7">
    <source>
        <dbReference type="Proteomes" id="UP000264880"/>
    </source>
</evidence>
<organism evidence="6 7">
    <name type="scientific">Brachyspira hampsonii</name>
    <dbReference type="NCBI Taxonomy" id="1287055"/>
    <lineage>
        <taxon>Bacteria</taxon>
        <taxon>Pseudomonadati</taxon>
        <taxon>Spirochaetota</taxon>
        <taxon>Spirochaetia</taxon>
        <taxon>Brachyspirales</taxon>
        <taxon>Brachyspiraceae</taxon>
        <taxon>Brachyspira</taxon>
    </lineage>
</organism>
<dbReference type="Gene3D" id="3.90.220.20">
    <property type="entry name" value="DNA methylase specificity domains"/>
    <property type="match status" value="2"/>
</dbReference>
<dbReference type="REBASE" id="209611">
    <property type="entry name" value="S.BhaNSH16ORF9800P"/>
</dbReference>
<proteinExistence type="inferred from homology"/>
<dbReference type="CDD" id="cd17246">
    <property type="entry name" value="RMtype1_S_SonII-TRD2-CR2_like"/>
    <property type="match status" value="1"/>
</dbReference>
<dbReference type="Pfam" id="PF01420">
    <property type="entry name" value="Methylase_S"/>
    <property type="match status" value="2"/>
</dbReference>
<dbReference type="KEGG" id="bhp:BHAMNSH16_09795"/>
<sequence>MEIVEESSINADEIPFKIPDNWKWIKLGNILKIARGGSPRPIKKYLTDSEDGINWIKISDADKNGKYINYTKEKIIKEGISRSRFVHCGDFLLTNSMSFGRPYILNTDGCIHDGWLVLSKYDLCYNKDFLFYLLSSQFAYRQFSSMATGSVVKNLSTDKVENSIFPLPPLEEQKLIVEKIESEFQKIDEALTKLNIIKEQIKQYKQSVLKYAFDENNSFAKGSNYEPYEWEKKILNDVTIKINDGTHKTPTYTKNGIPFISVKDIYNKEIHFDDCKYISEEEHNILYKRCNPEKGDVLITKSGTIGRTAVINIDTIFSLFVSVALLKPNTNIINSYYLMYSLDNYILNIDIKQNVKGGVIKNLHIEDLKMIKIKLPSIELQKNIADNIQNIFEKIDNIQNNINQNIDKLNILKQAILKKAFEGKLI</sequence>
<feature type="coiled-coil region" evidence="4">
    <location>
        <begin position="170"/>
        <end position="207"/>
    </location>
</feature>
<keyword evidence="4" id="KW-0175">Coiled coil</keyword>
<feature type="domain" description="Type I restriction modification DNA specificity" evidence="5">
    <location>
        <begin position="228"/>
        <end position="406"/>
    </location>
</feature>
<protein>
    <recommendedName>
        <fullName evidence="5">Type I restriction modification DNA specificity domain-containing protein</fullName>
    </recommendedName>
</protein>
<dbReference type="InterPro" id="IPR051212">
    <property type="entry name" value="Type-I_RE_S_subunit"/>
</dbReference>
<dbReference type="GO" id="GO:0003677">
    <property type="term" value="F:DNA binding"/>
    <property type="evidence" value="ECO:0007669"/>
    <property type="project" value="UniProtKB-KW"/>
</dbReference>
<feature type="domain" description="Type I restriction modification DNA specificity" evidence="5">
    <location>
        <begin position="19"/>
        <end position="185"/>
    </location>
</feature>
<name>A0AAC9TVQ7_9SPIR</name>
<dbReference type="Proteomes" id="UP000264880">
    <property type="component" value="Chromosome"/>
</dbReference>
<reference evidence="6 7" key="1">
    <citation type="submission" date="2017-02" db="EMBL/GenBank/DDBJ databases">
        <title>Complete genome sequence of Brachyspira hampsonii genomovar I strain NSH-16 (ATCC BAA-2463).</title>
        <authorList>
            <person name="Mirajkar N.S."/>
            <person name="Gebhart C.J."/>
        </authorList>
    </citation>
    <scope>NUCLEOTIDE SEQUENCE [LARGE SCALE GENOMIC DNA]</scope>
    <source>
        <strain evidence="6 7">NSH-16</strain>
    </source>
</reference>
<keyword evidence="2" id="KW-0680">Restriction system</keyword>
<evidence type="ECO:0000256" key="1">
    <source>
        <dbReference type="ARBA" id="ARBA00010923"/>
    </source>
</evidence>
<dbReference type="PANTHER" id="PTHR43140">
    <property type="entry name" value="TYPE-1 RESTRICTION ENZYME ECOKI SPECIFICITY PROTEIN"/>
    <property type="match status" value="1"/>
</dbReference>
<evidence type="ECO:0000256" key="3">
    <source>
        <dbReference type="ARBA" id="ARBA00023125"/>
    </source>
</evidence>
<dbReference type="SUPFAM" id="SSF116734">
    <property type="entry name" value="DNA methylase specificity domain"/>
    <property type="match status" value="2"/>
</dbReference>